<evidence type="ECO:0000313" key="1">
    <source>
        <dbReference type="EMBL" id="HIX86148.1"/>
    </source>
</evidence>
<accession>A0A9D1XR78</accession>
<reference evidence="1" key="2">
    <citation type="submission" date="2021-04" db="EMBL/GenBank/DDBJ databases">
        <authorList>
            <person name="Gilroy R."/>
        </authorList>
    </citation>
    <scope>NUCLEOTIDE SEQUENCE</scope>
    <source>
        <strain evidence="1">ChiHecec2B26-12326</strain>
    </source>
</reference>
<gene>
    <name evidence="1" type="ORF">H9848_06030</name>
</gene>
<dbReference type="AlphaFoldDB" id="A0A9D1XR78"/>
<dbReference type="EMBL" id="DXEN01000043">
    <property type="protein sequence ID" value="HIX86148.1"/>
    <property type="molecule type" value="Genomic_DNA"/>
</dbReference>
<dbReference type="Proteomes" id="UP000823847">
    <property type="component" value="Unassembled WGS sequence"/>
</dbReference>
<sequence>VGKALSEIRASAFTDAELAGYDKFWDQVSVEVTLYNSGERKGRAEGLAEGRLEGERQKALEIARKLKALGQSVAEIASLTGLSPEEVERI</sequence>
<organism evidence="1 2">
    <name type="scientific">Candidatus Parabacteroides intestinigallinarum</name>
    <dbReference type="NCBI Taxonomy" id="2838722"/>
    <lineage>
        <taxon>Bacteria</taxon>
        <taxon>Pseudomonadati</taxon>
        <taxon>Bacteroidota</taxon>
        <taxon>Bacteroidia</taxon>
        <taxon>Bacteroidales</taxon>
        <taxon>Tannerellaceae</taxon>
        <taxon>Parabacteroides</taxon>
    </lineage>
</organism>
<comment type="caution">
    <text evidence="1">The sequence shown here is derived from an EMBL/GenBank/DDBJ whole genome shotgun (WGS) entry which is preliminary data.</text>
</comment>
<reference evidence="1" key="1">
    <citation type="journal article" date="2021" name="PeerJ">
        <title>Extensive microbial diversity within the chicken gut microbiome revealed by metagenomics and culture.</title>
        <authorList>
            <person name="Gilroy R."/>
            <person name="Ravi A."/>
            <person name="Getino M."/>
            <person name="Pursley I."/>
            <person name="Horton D.L."/>
            <person name="Alikhan N.F."/>
            <person name="Baker D."/>
            <person name="Gharbi K."/>
            <person name="Hall N."/>
            <person name="Watson M."/>
            <person name="Adriaenssens E.M."/>
            <person name="Foster-Nyarko E."/>
            <person name="Jarju S."/>
            <person name="Secka A."/>
            <person name="Antonio M."/>
            <person name="Oren A."/>
            <person name="Chaudhuri R.R."/>
            <person name="La Ragione R."/>
            <person name="Hildebrand F."/>
            <person name="Pallen M.J."/>
        </authorList>
    </citation>
    <scope>NUCLEOTIDE SEQUENCE</scope>
    <source>
        <strain evidence="1">ChiHecec2B26-12326</strain>
    </source>
</reference>
<feature type="non-terminal residue" evidence="1">
    <location>
        <position position="1"/>
    </location>
</feature>
<evidence type="ECO:0008006" key="3">
    <source>
        <dbReference type="Google" id="ProtNLM"/>
    </source>
</evidence>
<name>A0A9D1XR78_9BACT</name>
<proteinExistence type="predicted"/>
<evidence type="ECO:0000313" key="2">
    <source>
        <dbReference type="Proteomes" id="UP000823847"/>
    </source>
</evidence>
<protein>
    <recommendedName>
        <fullName evidence="3">Transposase</fullName>
    </recommendedName>
</protein>